<dbReference type="InterPro" id="IPR023828">
    <property type="entry name" value="Peptidase_S8_Ser-AS"/>
</dbReference>
<dbReference type="CDD" id="cd11377">
    <property type="entry name" value="Pro-peptidase_S53"/>
    <property type="match status" value="1"/>
</dbReference>
<feature type="signal peptide" evidence="12">
    <location>
        <begin position="1"/>
        <end position="18"/>
    </location>
</feature>
<evidence type="ECO:0000256" key="6">
    <source>
        <dbReference type="ARBA" id="ARBA00022723"/>
    </source>
</evidence>
<dbReference type="SMART" id="SM00944">
    <property type="entry name" value="Pro-kuma_activ"/>
    <property type="match status" value="1"/>
</dbReference>
<feature type="binding site" evidence="11">
    <location>
        <position position="523"/>
    </location>
    <ligand>
        <name>Ca(2+)</name>
        <dbReference type="ChEBI" id="CHEBI:29108"/>
    </ligand>
</feature>
<proteinExistence type="predicted"/>
<protein>
    <recommendedName>
        <fullName evidence="4">tripeptidyl-peptidase II</fullName>
        <ecNumber evidence="4">3.4.14.10</ecNumber>
    </recommendedName>
</protein>
<dbReference type="SUPFAM" id="SSF54897">
    <property type="entry name" value="Protease propeptides/inhibitors"/>
    <property type="match status" value="1"/>
</dbReference>
<dbReference type="PROSITE" id="PS51695">
    <property type="entry name" value="SEDOLISIN"/>
    <property type="match status" value="1"/>
</dbReference>
<dbReference type="Pfam" id="PF09286">
    <property type="entry name" value="Pro-kuma_activ"/>
    <property type="match status" value="1"/>
</dbReference>
<dbReference type="PROSITE" id="PS00138">
    <property type="entry name" value="SUBTILASE_SER"/>
    <property type="match status" value="1"/>
</dbReference>
<dbReference type="GO" id="GO:0046872">
    <property type="term" value="F:metal ion binding"/>
    <property type="evidence" value="ECO:0007669"/>
    <property type="project" value="UniProtKB-UniRule"/>
</dbReference>
<evidence type="ECO:0000259" key="13">
    <source>
        <dbReference type="PROSITE" id="PS51695"/>
    </source>
</evidence>
<feature type="active site" description="Charge relay system" evidence="11">
    <location>
        <position position="482"/>
    </location>
</feature>
<dbReference type="PANTHER" id="PTHR14218">
    <property type="entry name" value="PROTEASE S8 TRIPEPTIDYL PEPTIDASE I CLN2"/>
    <property type="match status" value="1"/>
</dbReference>
<dbReference type="GO" id="GO:0005576">
    <property type="term" value="C:extracellular region"/>
    <property type="evidence" value="ECO:0007669"/>
    <property type="project" value="UniProtKB-SubCell"/>
</dbReference>
<dbReference type="Gene3D" id="3.40.50.200">
    <property type="entry name" value="Peptidase S8/S53 domain"/>
    <property type="match status" value="1"/>
</dbReference>
<accession>A0AAV9ZQ30</accession>
<keyword evidence="15" id="KW-1185">Reference proteome</keyword>
<evidence type="ECO:0000256" key="10">
    <source>
        <dbReference type="ARBA" id="ARBA00023145"/>
    </source>
</evidence>
<evidence type="ECO:0000256" key="4">
    <source>
        <dbReference type="ARBA" id="ARBA00012462"/>
    </source>
</evidence>
<dbReference type="Pfam" id="PF00082">
    <property type="entry name" value="Peptidase_S8"/>
    <property type="match status" value="1"/>
</dbReference>
<dbReference type="InterPro" id="IPR030400">
    <property type="entry name" value="Sedolisin_dom"/>
</dbReference>
<dbReference type="SUPFAM" id="SSF52743">
    <property type="entry name" value="Subtilisin-like"/>
    <property type="match status" value="1"/>
</dbReference>
<evidence type="ECO:0000313" key="14">
    <source>
        <dbReference type="EMBL" id="KAK6988700.1"/>
    </source>
</evidence>
<gene>
    <name evidence="14" type="ORF">R3P38DRAFT_3291068</name>
</gene>
<feature type="domain" description="Peptidase S53" evidence="13">
    <location>
        <begin position="207"/>
        <end position="567"/>
    </location>
</feature>
<feature type="active site" description="Charge relay system" evidence="11">
    <location>
        <position position="283"/>
    </location>
</feature>
<evidence type="ECO:0000256" key="5">
    <source>
        <dbReference type="ARBA" id="ARBA00022670"/>
    </source>
</evidence>
<feature type="chain" id="PRO_5043664949" description="tripeptidyl-peptidase II" evidence="12">
    <location>
        <begin position="19"/>
        <end position="567"/>
    </location>
</feature>
<keyword evidence="9 11" id="KW-0106">Calcium</keyword>
<evidence type="ECO:0000256" key="12">
    <source>
        <dbReference type="SAM" id="SignalP"/>
    </source>
</evidence>
<dbReference type="PANTHER" id="PTHR14218:SF15">
    <property type="entry name" value="TRIPEPTIDYL-PEPTIDASE 1"/>
    <property type="match status" value="1"/>
</dbReference>
<feature type="binding site" evidence="11">
    <location>
        <position position="546"/>
    </location>
    <ligand>
        <name>Ca(2+)</name>
        <dbReference type="ChEBI" id="CHEBI:29108"/>
    </ligand>
</feature>
<dbReference type="InterPro" id="IPR036852">
    <property type="entry name" value="Peptidase_S8/S53_dom_sf"/>
</dbReference>
<comment type="catalytic activity">
    <reaction evidence="1">
        <text>Release of an N-terminal tripeptide from a polypeptide.</text>
        <dbReference type="EC" id="3.4.14.10"/>
    </reaction>
</comment>
<evidence type="ECO:0000256" key="1">
    <source>
        <dbReference type="ARBA" id="ARBA00001910"/>
    </source>
</evidence>
<evidence type="ECO:0000256" key="3">
    <source>
        <dbReference type="ARBA" id="ARBA00004239"/>
    </source>
</evidence>
<keyword evidence="6 11" id="KW-0479">Metal-binding</keyword>
<feature type="binding site" evidence="11">
    <location>
        <position position="524"/>
    </location>
    <ligand>
        <name>Ca(2+)</name>
        <dbReference type="ChEBI" id="CHEBI:29108"/>
    </ligand>
</feature>
<dbReference type="GO" id="GO:0004252">
    <property type="term" value="F:serine-type endopeptidase activity"/>
    <property type="evidence" value="ECO:0007669"/>
    <property type="project" value="UniProtKB-UniRule"/>
</dbReference>
<comment type="cofactor">
    <cofactor evidence="11">
        <name>Ca(2+)</name>
        <dbReference type="ChEBI" id="CHEBI:29108"/>
    </cofactor>
    <text evidence="11">Binds 1 Ca(2+) ion per subunit.</text>
</comment>
<evidence type="ECO:0000256" key="7">
    <source>
        <dbReference type="ARBA" id="ARBA00022801"/>
    </source>
</evidence>
<evidence type="ECO:0000313" key="15">
    <source>
        <dbReference type="Proteomes" id="UP001362999"/>
    </source>
</evidence>
<evidence type="ECO:0000256" key="11">
    <source>
        <dbReference type="PROSITE-ProRule" id="PRU01032"/>
    </source>
</evidence>
<evidence type="ECO:0000256" key="9">
    <source>
        <dbReference type="ARBA" id="ARBA00022837"/>
    </source>
</evidence>
<keyword evidence="8 11" id="KW-0720">Serine protease</keyword>
<feature type="active site" description="Charge relay system" evidence="11">
    <location>
        <position position="287"/>
    </location>
</feature>
<keyword evidence="7 11" id="KW-0378">Hydrolase</keyword>
<dbReference type="AlphaFoldDB" id="A0AAV9ZQ30"/>
<dbReference type="EMBL" id="JAWWNJ010000121">
    <property type="protein sequence ID" value="KAK6988700.1"/>
    <property type="molecule type" value="Genomic_DNA"/>
</dbReference>
<dbReference type="InterPro" id="IPR015366">
    <property type="entry name" value="S53_propep"/>
</dbReference>
<evidence type="ECO:0000256" key="8">
    <source>
        <dbReference type="ARBA" id="ARBA00022825"/>
    </source>
</evidence>
<sequence length="567" mass="59353">MSFHRLLTLLSIAVAVSAGSLVLHEHRTKAPSGFTSKGPAGDSHMLTLRFGLASNNMAGLEEKLLSISTPGSPGFRQWLSQDEIKAFVAPSSETLNAFNNFASANGLQTSVDSPYGDWVSVKLPVSKANQLFGASYTNFTHSDLPSPISRTLSLSLPSELTGHVDVIHPSTAFTNPKARLAPSINFDFPKRDATAPADCDTSNPQNAITPACLQALYNIPTTPATQQNNALLVTGYENQWAETADLQAFLKQFRPDLPSNQTFLRLAIDGGTNPQFPNAGGIEAELDIEYTAGIASEVPLQFLTVGGFDFPTALLDTTTFLASSPQPPTVVTTSYGDVESDFGTSLIKKICDGYGAATARGISILFASGDGGVNGNHDDGVNCELFVGVFPASCPWVTTVGSTLGFNPEVAVNFTGGGFSGVFPAPSYQTAAVAEFLKTIPADFPGNGKFNPENRAYPDLSLQGWNFLIQLGAQVGGVSGTSASSPSVAGMIALINDRLLAAGKPVLGFLNPFLYANPSAFNDITIGHNSGDACRADTAAFDAAVGWDPVSGLGTPNFPDLLAAALA</sequence>
<dbReference type="GO" id="GO:0008240">
    <property type="term" value="F:tripeptidyl-peptidase activity"/>
    <property type="evidence" value="ECO:0007669"/>
    <property type="project" value="UniProtKB-EC"/>
</dbReference>
<dbReference type="GO" id="GO:0006508">
    <property type="term" value="P:proteolysis"/>
    <property type="evidence" value="ECO:0007669"/>
    <property type="project" value="UniProtKB-KW"/>
</dbReference>
<name>A0AAV9ZQ30_9AGAR</name>
<evidence type="ECO:0000256" key="2">
    <source>
        <dbReference type="ARBA" id="ARBA00002451"/>
    </source>
</evidence>
<comment type="caution">
    <text evidence="14">The sequence shown here is derived from an EMBL/GenBank/DDBJ whole genome shotgun (WGS) entry which is preliminary data.</text>
</comment>
<keyword evidence="12" id="KW-0732">Signal</keyword>
<organism evidence="14 15">
    <name type="scientific">Favolaschia claudopus</name>
    <dbReference type="NCBI Taxonomy" id="2862362"/>
    <lineage>
        <taxon>Eukaryota</taxon>
        <taxon>Fungi</taxon>
        <taxon>Dikarya</taxon>
        <taxon>Basidiomycota</taxon>
        <taxon>Agaricomycotina</taxon>
        <taxon>Agaricomycetes</taxon>
        <taxon>Agaricomycetidae</taxon>
        <taxon>Agaricales</taxon>
        <taxon>Marasmiineae</taxon>
        <taxon>Mycenaceae</taxon>
        <taxon>Favolaschia</taxon>
    </lineage>
</organism>
<dbReference type="CDD" id="cd04056">
    <property type="entry name" value="Peptidases_S53"/>
    <property type="match status" value="1"/>
</dbReference>
<dbReference type="EC" id="3.4.14.10" evidence="4"/>
<comment type="function">
    <text evidence="2">Secreted tripeptidyl-peptidase which degrades proteins at acidic pHs and is involved in virulence.</text>
</comment>
<comment type="subcellular location">
    <subcellularLocation>
        <location evidence="3">Secreted</location>
        <location evidence="3">Extracellular space</location>
    </subcellularLocation>
</comment>
<reference evidence="14 15" key="1">
    <citation type="journal article" date="2024" name="J Genomics">
        <title>Draft genome sequencing and assembly of Favolaschia claudopus CIRM-BRFM 2984 isolated from oak limbs.</title>
        <authorList>
            <person name="Navarro D."/>
            <person name="Drula E."/>
            <person name="Chaduli D."/>
            <person name="Cazenave R."/>
            <person name="Ahrendt S."/>
            <person name="Wang J."/>
            <person name="Lipzen A."/>
            <person name="Daum C."/>
            <person name="Barry K."/>
            <person name="Grigoriev I.V."/>
            <person name="Favel A."/>
            <person name="Rosso M.N."/>
            <person name="Martin F."/>
        </authorList>
    </citation>
    <scope>NUCLEOTIDE SEQUENCE [LARGE SCALE GENOMIC DNA]</scope>
    <source>
        <strain evidence="14 15">CIRM-BRFM 2984</strain>
    </source>
</reference>
<dbReference type="InterPro" id="IPR000209">
    <property type="entry name" value="Peptidase_S8/S53_dom"/>
</dbReference>
<keyword evidence="10" id="KW-0865">Zymogen</keyword>
<feature type="binding site" evidence="11">
    <location>
        <position position="548"/>
    </location>
    <ligand>
        <name>Ca(2+)</name>
        <dbReference type="ChEBI" id="CHEBI:29108"/>
    </ligand>
</feature>
<keyword evidence="5 11" id="KW-0645">Protease</keyword>
<dbReference type="Proteomes" id="UP001362999">
    <property type="component" value="Unassembled WGS sequence"/>
</dbReference>
<dbReference type="InterPro" id="IPR050819">
    <property type="entry name" value="Tripeptidyl-peptidase_I"/>
</dbReference>